<dbReference type="Pfam" id="PF00211">
    <property type="entry name" value="Guanylate_cyc"/>
    <property type="match status" value="1"/>
</dbReference>
<dbReference type="Gene3D" id="3.30.70.1230">
    <property type="entry name" value="Nucleotide cyclase"/>
    <property type="match status" value="1"/>
</dbReference>
<evidence type="ECO:0000259" key="2">
    <source>
        <dbReference type="PROSITE" id="PS50125"/>
    </source>
</evidence>
<protein>
    <submittedName>
        <fullName evidence="3">Adenylate cyclase 1</fullName>
    </submittedName>
</protein>
<dbReference type="GO" id="GO:0004016">
    <property type="term" value="F:adenylate cyclase activity"/>
    <property type="evidence" value="ECO:0007669"/>
    <property type="project" value="UniProtKB-ARBA"/>
</dbReference>
<dbReference type="EMBL" id="MH908902">
    <property type="protein sequence ID" value="AYM53417.1"/>
    <property type="molecule type" value="Genomic_DNA"/>
</dbReference>
<dbReference type="PANTHER" id="PTHR43081:SF1">
    <property type="entry name" value="ADENYLATE CYCLASE, TERMINAL-DIFFERENTIATION SPECIFIC"/>
    <property type="match status" value="1"/>
</dbReference>
<dbReference type="InterPro" id="IPR029787">
    <property type="entry name" value="Nucleotide_cyclase"/>
</dbReference>
<dbReference type="AlphaFoldDB" id="A0A3S7UXD7"/>
<name>A0A3S7UXD7_9BACT</name>
<keyword evidence="1" id="KW-0472">Membrane</keyword>
<dbReference type="PANTHER" id="PTHR43081">
    <property type="entry name" value="ADENYLATE CYCLASE, TERMINAL-DIFFERENTIATION SPECIFIC-RELATED"/>
    <property type="match status" value="1"/>
</dbReference>
<sequence>MVDDILSQRLEAQGMRIGRWVYRFRTLGALGWLACVWLLEWTMPLAGVAAYALLAAAWWAGARFVPGVRRRPDLAVLLIDMPVIFFIQRSSVAVSTHAATIAGISVGVFVLMVMLVALLGASWVRLVLATVLGIVLETSLVHQSGRTLADGLPAVSLVLILGAVVAGFTRRQMYRLVLEVSQEQSHRTRLGRYFSPEVARRILAVGTGRAEGEHREVTLLFADIRGFTSLSERLDSPQVVRLLNEYLSRMVEVVFRHGGTLDKFIGDGILAYFGAPLELPGHPGAAVTCGLAMLEALEGLNAERQARGEEPLRIGIGVHTGRVVIGDVGPAQRREYTVIGDAVNLASRIEGLTKKVGVGLLVSQATRDRCDLAALRFEPAEPLPVAGKAAAVVTFVPVRVPPATSPG</sequence>
<evidence type="ECO:0000256" key="1">
    <source>
        <dbReference type="SAM" id="Phobius"/>
    </source>
</evidence>
<dbReference type="GO" id="GO:0009190">
    <property type="term" value="P:cyclic nucleotide biosynthetic process"/>
    <property type="evidence" value="ECO:0007669"/>
    <property type="project" value="InterPro"/>
</dbReference>
<keyword evidence="1" id="KW-1133">Transmembrane helix</keyword>
<evidence type="ECO:0000313" key="3">
    <source>
        <dbReference type="EMBL" id="AYM53417.1"/>
    </source>
</evidence>
<feature type="transmembrane region" description="Helical" evidence="1">
    <location>
        <begin position="151"/>
        <end position="169"/>
    </location>
</feature>
<dbReference type="SUPFAM" id="SSF55073">
    <property type="entry name" value="Nucleotide cyclase"/>
    <property type="match status" value="1"/>
</dbReference>
<feature type="transmembrane region" description="Helical" evidence="1">
    <location>
        <begin position="74"/>
        <end position="92"/>
    </location>
</feature>
<dbReference type="SMART" id="SM00044">
    <property type="entry name" value="CYCc"/>
    <property type="match status" value="1"/>
</dbReference>
<feature type="transmembrane region" description="Helical" evidence="1">
    <location>
        <begin position="45"/>
        <end position="62"/>
    </location>
</feature>
<reference evidence="3" key="1">
    <citation type="journal article" date="2018" name="J. Ind. Microbiol. Biotechnol.">
        <title>Genome mining reveals uncommon alkylpyrones as type III PKS products from myxobacteria.</title>
        <authorList>
            <person name="Hug J.J."/>
            <person name="Panter F."/>
            <person name="Krug D."/>
            <person name="Muller R."/>
        </authorList>
    </citation>
    <scope>NUCLEOTIDE SEQUENCE</scope>
    <source>
        <strain evidence="3">MCy9148</strain>
    </source>
</reference>
<feature type="transmembrane region" description="Helical" evidence="1">
    <location>
        <begin position="126"/>
        <end position="145"/>
    </location>
</feature>
<dbReference type="InterPro" id="IPR050697">
    <property type="entry name" value="Adenylyl/Guanylyl_Cyclase_3/4"/>
</dbReference>
<dbReference type="PROSITE" id="PS50125">
    <property type="entry name" value="GUANYLATE_CYCLASE_2"/>
    <property type="match status" value="1"/>
</dbReference>
<proteinExistence type="predicted"/>
<keyword evidence="1" id="KW-0812">Transmembrane</keyword>
<dbReference type="GO" id="GO:0035556">
    <property type="term" value="P:intracellular signal transduction"/>
    <property type="evidence" value="ECO:0007669"/>
    <property type="project" value="InterPro"/>
</dbReference>
<feature type="domain" description="Guanylate cyclase" evidence="2">
    <location>
        <begin position="218"/>
        <end position="350"/>
    </location>
</feature>
<dbReference type="CDD" id="cd07302">
    <property type="entry name" value="CHD"/>
    <property type="match status" value="1"/>
</dbReference>
<feature type="transmembrane region" description="Helical" evidence="1">
    <location>
        <begin position="20"/>
        <end position="39"/>
    </location>
</feature>
<organism evidence="3">
    <name type="scientific">Melittangium lichenicola</name>
    <dbReference type="NCBI Taxonomy" id="45"/>
    <lineage>
        <taxon>Bacteria</taxon>
        <taxon>Pseudomonadati</taxon>
        <taxon>Myxococcota</taxon>
        <taxon>Myxococcia</taxon>
        <taxon>Myxococcales</taxon>
        <taxon>Cystobacterineae</taxon>
        <taxon>Archangiaceae</taxon>
        <taxon>Melittangium</taxon>
    </lineage>
</organism>
<dbReference type="InterPro" id="IPR001054">
    <property type="entry name" value="A/G_cyclase"/>
</dbReference>
<feature type="transmembrane region" description="Helical" evidence="1">
    <location>
        <begin position="98"/>
        <end position="119"/>
    </location>
</feature>
<accession>A0A3S7UXD7</accession>